<feature type="compositionally biased region" description="Low complexity" evidence="1">
    <location>
        <begin position="393"/>
        <end position="409"/>
    </location>
</feature>
<sequence>MPEEHVYLTAFTQQRVNPSKDLLTILMPILPSTAELGYVLNQMRTFSRFADMGSIREYLIITPQKHLLGMETFFHEQLPQLVPDIAATTFRIVTDGDCIPEANPEFQYYRDPAEYWWNGWLTQQLVKLACAPLVQTPFYMVMDADIFAARNFSAQDLFEVSECTEDSAICDTSGQHQLRAKNDCHKVYGDERDQNLEWWNNTALNLQLDVRMDWGCTPGVTPQIMATHISLQLGHWLNSRFQTCCWHGLLLDIGDRHNWRRGDTGLLWSAPWTEYAVYFLFAHHSNLHAAFHVDVRDRAEQLLQDTAVWTHNDYYMWEPCRETFALPRGYMSLVQSRLDMDPAEIWERMHSCLQLLDAAAAEADPAKIQEGLDKLEAAEAEAAEQRYLDHLGSASDDLSDSSGTAAAADQSHWDDERFGPWIRPNSSAAAEQRKPAEYQPGSLPVPDGLHAATERSVNVQRVEPGELTLQGRDSDEEASDASAADQQPHLLVGPDTVEKQQNVDKEEAPPLLMRSKPHRHALDNGSQAL</sequence>
<feature type="region of interest" description="Disordered" evidence="1">
    <location>
        <begin position="393"/>
        <end position="529"/>
    </location>
</feature>
<evidence type="ECO:0008006" key="4">
    <source>
        <dbReference type="Google" id="ProtNLM"/>
    </source>
</evidence>
<dbReference type="Pfam" id="PF20102">
    <property type="entry name" value="DUF6492"/>
    <property type="match status" value="1"/>
</dbReference>
<dbReference type="InterPro" id="IPR045499">
    <property type="entry name" value="DUF6492"/>
</dbReference>
<comment type="caution">
    <text evidence="2">The sequence shown here is derived from an EMBL/GenBank/DDBJ whole genome shotgun (WGS) entry which is preliminary data.</text>
</comment>
<dbReference type="Proteomes" id="UP001485043">
    <property type="component" value="Unassembled WGS sequence"/>
</dbReference>
<organism evidence="2 3">
    <name type="scientific">Apatococcus fuscideae</name>
    <dbReference type="NCBI Taxonomy" id="2026836"/>
    <lineage>
        <taxon>Eukaryota</taxon>
        <taxon>Viridiplantae</taxon>
        <taxon>Chlorophyta</taxon>
        <taxon>core chlorophytes</taxon>
        <taxon>Trebouxiophyceae</taxon>
        <taxon>Chlorellales</taxon>
        <taxon>Chlorellaceae</taxon>
        <taxon>Apatococcus</taxon>
    </lineage>
</organism>
<gene>
    <name evidence="2" type="ORF">WJX84_006890</name>
</gene>
<accession>A0AAW1T2M9</accession>
<evidence type="ECO:0000313" key="2">
    <source>
        <dbReference type="EMBL" id="KAK9862989.1"/>
    </source>
</evidence>
<name>A0AAW1T2M9_9CHLO</name>
<proteinExistence type="predicted"/>
<keyword evidence="3" id="KW-1185">Reference proteome</keyword>
<protein>
    <recommendedName>
        <fullName evidence="4">Nucleotide-diphospho-sugar transferase domain-containing protein</fullName>
    </recommendedName>
</protein>
<feature type="compositionally biased region" description="Basic and acidic residues" evidence="1">
    <location>
        <begin position="496"/>
        <end position="508"/>
    </location>
</feature>
<reference evidence="2 3" key="1">
    <citation type="journal article" date="2024" name="Nat. Commun.">
        <title>Phylogenomics reveals the evolutionary origins of lichenization in chlorophyte algae.</title>
        <authorList>
            <person name="Puginier C."/>
            <person name="Libourel C."/>
            <person name="Otte J."/>
            <person name="Skaloud P."/>
            <person name="Haon M."/>
            <person name="Grisel S."/>
            <person name="Petersen M."/>
            <person name="Berrin J.G."/>
            <person name="Delaux P.M."/>
            <person name="Dal Grande F."/>
            <person name="Keller J."/>
        </authorList>
    </citation>
    <scope>NUCLEOTIDE SEQUENCE [LARGE SCALE GENOMIC DNA]</scope>
    <source>
        <strain evidence="2 3">SAG 2523</strain>
    </source>
</reference>
<dbReference type="EMBL" id="JALJOV010000531">
    <property type="protein sequence ID" value="KAK9862989.1"/>
    <property type="molecule type" value="Genomic_DNA"/>
</dbReference>
<evidence type="ECO:0000256" key="1">
    <source>
        <dbReference type="SAM" id="MobiDB-lite"/>
    </source>
</evidence>
<evidence type="ECO:0000313" key="3">
    <source>
        <dbReference type="Proteomes" id="UP001485043"/>
    </source>
</evidence>
<dbReference type="AlphaFoldDB" id="A0AAW1T2M9"/>